<dbReference type="InterPro" id="IPR016987">
    <property type="entry name" value="UCP023238"/>
</dbReference>
<dbReference type="RefSeq" id="WP_307347396.1">
    <property type="nucleotide sequence ID" value="NZ_JAUSVS010000002.1"/>
</dbReference>
<feature type="chain" id="PRO_5045805045" evidence="1">
    <location>
        <begin position="25"/>
        <end position="178"/>
    </location>
</feature>
<protein>
    <submittedName>
        <fullName evidence="2">Uncharacterized protein</fullName>
    </submittedName>
</protein>
<keyword evidence="1" id="KW-0732">Signal</keyword>
<dbReference type="PIRSF" id="PIRSF032038">
    <property type="entry name" value="UCP023238"/>
    <property type="match status" value="1"/>
</dbReference>
<gene>
    <name evidence="2" type="ORF">QO010_001229</name>
</gene>
<organism evidence="2 3">
    <name type="scientific">Caulobacter ginsengisoli</name>
    <dbReference type="NCBI Taxonomy" id="400775"/>
    <lineage>
        <taxon>Bacteria</taxon>
        <taxon>Pseudomonadati</taxon>
        <taxon>Pseudomonadota</taxon>
        <taxon>Alphaproteobacteria</taxon>
        <taxon>Caulobacterales</taxon>
        <taxon>Caulobacteraceae</taxon>
        <taxon>Caulobacter</taxon>
    </lineage>
</organism>
<accession>A0ABU0IN72</accession>
<evidence type="ECO:0000256" key="1">
    <source>
        <dbReference type="SAM" id="SignalP"/>
    </source>
</evidence>
<name>A0ABU0IN72_9CAUL</name>
<dbReference type="EMBL" id="JAUSVS010000002">
    <property type="protein sequence ID" value="MDQ0463458.1"/>
    <property type="molecule type" value="Genomic_DNA"/>
</dbReference>
<reference evidence="2 3" key="1">
    <citation type="submission" date="2023-07" db="EMBL/GenBank/DDBJ databases">
        <title>Genomic Encyclopedia of Type Strains, Phase IV (KMG-IV): sequencing the most valuable type-strain genomes for metagenomic binning, comparative biology and taxonomic classification.</title>
        <authorList>
            <person name="Goeker M."/>
        </authorList>
    </citation>
    <scope>NUCLEOTIDE SEQUENCE [LARGE SCALE GENOMIC DNA]</scope>
    <source>
        <strain evidence="2 3">DSM 18695</strain>
    </source>
</reference>
<keyword evidence="3" id="KW-1185">Reference proteome</keyword>
<feature type="signal peptide" evidence="1">
    <location>
        <begin position="1"/>
        <end position="24"/>
    </location>
</feature>
<proteinExistence type="predicted"/>
<sequence length="178" mass="19359">MRTLKTAAKLALVMTAVLAMAAQAAPKPPGRAPVLQSVVDCRKLTDDAARLACYDAATAKLDDAEKAGDVVVVDKAQVREARKAAFGFNFQMPAFMTAGEKPEELERITAVVASARQEGMSGKWVIKLEDGAVWRQIDTVVLTRDPKKGSKAEIRTAALGSYFMKIDNNPQMRVHRDN</sequence>
<evidence type="ECO:0000313" key="2">
    <source>
        <dbReference type="EMBL" id="MDQ0463458.1"/>
    </source>
</evidence>
<dbReference type="Proteomes" id="UP001228905">
    <property type="component" value="Unassembled WGS sequence"/>
</dbReference>
<evidence type="ECO:0000313" key="3">
    <source>
        <dbReference type="Proteomes" id="UP001228905"/>
    </source>
</evidence>
<comment type="caution">
    <text evidence="2">The sequence shown here is derived from an EMBL/GenBank/DDBJ whole genome shotgun (WGS) entry which is preliminary data.</text>
</comment>